<evidence type="ECO:0000256" key="1">
    <source>
        <dbReference type="ARBA" id="ARBA00004370"/>
    </source>
</evidence>
<name>A0A502E442_9MYCO</name>
<dbReference type="InterPro" id="IPR002994">
    <property type="entry name" value="Surf1/Shy1"/>
</dbReference>
<dbReference type="Pfam" id="PF02104">
    <property type="entry name" value="SURF1"/>
    <property type="match status" value="1"/>
</dbReference>
<keyword evidence="3 6" id="KW-0812">Transmembrane</keyword>
<evidence type="ECO:0000256" key="6">
    <source>
        <dbReference type="RuleBase" id="RU363076"/>
    </source>
</evidence>
<dbReference type="PANTHER" id="PTHR23427:SF2">
    <property type="entry name" value="SURFEIT LOCUS PROTEIN 1"/>
    <property type="match status" value="1"/>
</dbReference>
<dbReference type="InterPro" id="IPR045214">
    <property type="entry name" value="Surf1/Surf4"/>
</dbReference>
<proteinExistence type="inferred from homology"/>
<dbReference type="GO" id="GO:0005886">
    <property type="term" value="C:plasma membrane"/>
    <property type="evidence" value="ECO:0007669"/>
    <property type="project" value="UniProtKB-SubCell"/>
</dbReference>
<keyword evidence="4 6" id="KW-1133">Transmembrane helix</keyword>
<gene>
    <name evidence="8" type="ORF">EAH80_19800</name>
</gene>
<evidence type="ECO:0000313" key="9">
    <source>
        <dbReference type="Proteomes" id="UP000320095"/>
    </source>
</evidence>
<dbReference type="CDD" id="cd06662">
    <property type="entry name" value="SURF1"/>
    <property type="match status" value="1"/>
</dbReference>
<keyword evidence="5 6" id="KW-0472">Membrane</keyword>
<evidence type="ECO:0000256" key="7">
    <source>
        <dbReference type="SAM" id="MobiDB-lite"/>
    </source>
</evidence>
<evidence type="ECO:0000256" key="5">
    <source>
        <dbReference type="ARBA" id="ARBA00023136"/>
    </source>
</evidence>
<protein>
    <recommendedName>
        <fullName evidence="6">SURF1-like protein</fullName>
    </recommendedName>
</protein>
<comment type="caution">
    <text evidence="8">The sequence shown here is derived from an EMBL/GenBank/DDBJ whole genome shotgun (WGS) entry which is preliminary data.</text>
</comment>
<dbReference type="PANTHER" id="PTHR23427">
    <property type="entry name" value="SURFEIT LOCUS PROTEIN"/>
    <property type="match status" value="1"/>
</dbReference>
<dbReference type="Proteomes" id="UP000320095">
    <property type="component" value="Unassembled WGS sequence"/>
</dbReference>
<evidence type="ECO:0000256" key="4">
    <source>
        <dbReference type="ARBA" id="ARBA00022989"/>
    </source>
</evidence>
<feature type="transmembrane region" description="Helical" evidence="6">
    <location>
        <begin position="12"/>
        <end position="33"/>
    </location>
</feature>
<comment type="similarity">
    <text evidence="2 6">Belongs to the SURF1 family.</text>
</comment>
<organism evidence="8 9">
    <name type="scientific">Mycolicibacterium hodleri</name>
    <dbReference type="NCBI Taxonomy" id="49897"/>
    <lineage>
        <taxon>Bacteria</taxon>
        <taxon>Bacillati</taxon>
        <taxon>Actinomycetota</taxon>
        <taxon>Actinomycetes</taxon>
        <taxon>Mycobacteriales</taxon>
        <taxon>Mycobacteriaceae</taxon>
        <taxon>Mycolicibacterium</taxon>
    </lineage>
</organism>
<dbReference type="RefSeq" id="WP_140694504.1">
    <property type="nucleotide sequence ID" value="NZ_RCZG01000008.1"/>
</dbReference>
<dbReference type="EMBL" id="RCZG01000008">
    <property type="protein sequence ID" value="TPG32508.1"/>
    <property type="molecule type" value="Genomic_DNA"/>
</dbReference>
<dbReference type="OrthoDB" id="9807214at2"/>
<feature type="region of interest" description="Disordered" evidence="7">
    <location>
        <begin position="247"/>
        <end position="274"/>
    </location>
</feature>
<keyword evidence="9" id="KW-1185">Reference proteome</keyword>
<evidence type="ECO:0000256" key="3">
    <source>
        <dbReference type="ARBA" id="ARBA00022692"/>
    </source>
</evidence>
<evidence type="ECO:0000256" key="2">
    <source>
        <dbReference type="ARBA" id="ARBA00007165"/>
    </source>
</evidence>
<comment type="subcellular location">
    <subcellularLocation>
        <location evidence="6">Cell membrane</location>
        <topology evidence="6">Multi-pass membrane protein</topology>
    </subcellularLocation>
    <subcellularLocation>
        <location evidence="1">Membrane</location>
    </subcellularLocation>
</comment>
<keyword evidence="6" id="KW-1003">Cell membrane</keyword>
<feature type="transmembrane region" description="Helical" evidence="6">
    <location>
        <begin position="214"/>
        <end position="237"/>
    </location>
</feature>
<feature type="compositionally biased region" description="Basic and acidic residues" evidence="7">
    <location>
        <begin position="265"/>
        <end position="274"/>
    </location>
</feature>
<reference evidence="8 9" key="1">
    <citation type="journal article" date="2019" name="Environ. Microbiol.">
        <title>Species interactions and distinct microbial communities in high Arctic permafrost affected cryosols are associated with the CH4 and CO2 gas fluxes.</title>
        <authorList>
            <person name="Altshuler I."/>
            <person name="Hamel J."/>
            <person name="Turney S."/>
            <person name="Magnuson E."/>
            <person name="Levesque R."/>
            <person name="Greer C."/>
            <person name="Whyte L.G."/>
        </authorList>
    </citation>
    <scope>NUCLEOTIDE SEQUENCE [LARGE SCALE GENOMIC DNA]</scope>
    <source>
        <strain evidence="8 9">S5.20</strain>
    </source>
</reference>
<sequence length="274" mass="29779">MRRFAFMFKPQWLALYVVAIAFAYLCFTVLAPWQLGKNTKTSRENTQISDSLAEAPVPVTTFLPHQDSSAPGDQWRQVTATGRYQPDAQLLARLRVVDGDPAYEVLLPFHVDGGPTVLVDRGYVKPVQGTKAPPVAPAPTGTVTITARLRDPEPVAAGKDPFREDGFQQVYSINPGQVAEVTGVPLAGSYLQLVDGQPGGLGVVGLPHLDAGPFLSYGIQWIAFGIIAPIGVGYFVFAEVKQRRREKAQTDSRAAATAPLSTEQKMADRYGRQR</sequence>
<evidence type="ECO:0000313" key="8">
    <source>
        <dbReference type="EMBL" id="TPG32508.1"/>
    </source>
</evidence>
<accession>A0A502E442</accession>
<dbReference type="PROSITE" id="PS50895">
    <property type="entry name" value="SURF1"/>
    <property type="match status" value="1"/>
</dbReference>
<dbReference type="AlphaFoldDB" id="A0A502E442"/>